<evidence type="ECO:0000313" key="2">
    <source>
        <dbReference type="Proteomes" id="UP000252167"/>
    </source>
</evidence>
<dbReference type="AlphaFoldDB" id="A0A365YLD1"/>
<dbReference type="EMBL" id="POAF01000002">
    <property type="protein sequence ID" value="RBM02853.1"/>
    <property type="molecule type" value="Genomic_DNA"/>
</dbReference>
<gene>
    <name evidence="1" type="ORF">C1H84_05345</name>
</gene>
<comment type="caution">
    <text evidence="1">The sequence shown here is derived from an EMBL/GenBank/DDBJ whole genome shotgun (WGS) entry which is preliminary data.</text>
</comment>
<organism evidence="1 2">
    <name type="scientific">Glutamicibacter soli</name>
    <dbReference type="NCBI Taxonomy" id="453836"/>
    <lineage>
        <taxon>Bacteria</taxon>
        <taxon>Bacillati</taxon>
        <taxon>Actinomycetota</taxon>
        <taxon>Actinomycetes</taxon>
        <taxon>Micrococcales</taxon>
        <taxon>Micrococcaceae</taxon>
        <taxon>Glutamicibacter</taxon>
    </lineage>
</organism>
<evidence type="ECO:0000313" key="1">
    <source>
        <dbReference type="EMBL" id="RBM02853.1"/>
    </source>
</evidence>
<proteinExistence type="predicted"/>
<name>A0A365YLD1_9MICC</name>
<sequence length="108" mass="12272">MRESKKMNLVFERLESIQSMMFPPTLFDGKIERELNLSDEFVDSRVIAFGLVDELLAMVAASRTTHADVVAHGMAIESGTYENEYTKLSKSEFGRVVIYLIESAIHLR</sequence>
<protein>
    <submittedName>
        <fullName evidence="1">Uncharacterized protein</fullName>
    </submittedName>
</protein>
<accession>A0A365YLD1</accession>
<reference evidence="1 2" key="1">
    <citation type="submission" date="2018-01" db="EMBL/GenBank/DDBJ databases">
        <title>Glutamicibacter soli strain NHPC-3 Whole genome sequence and assembly.</title>
        <authorList>
            <person name="Choudhury P."/>
            <person name="Gupta D."/>
            <person name="Sengupta K."/>
            <person name="Jawed A."/>
            <person name="Sultana N."/>
            <person name="Saha P."/>
        </authorList>
    </citation>
    <scope>NUCLEOTIDE SEQUENCE [LARGE SCALE GENOMIC DNA]</scope>
    <source>
        <strain evidence="1 2">NHPC-3</strain>
    </source>
</reference>
<dbReference type="Proteomes" id="UP000252167">
    <property type="component" value="Unassembled WGS sequence"/>
</dbReference>
<keyword evidence="2" id="KW-1185">Reference proteome</keyword>